<protein>
    <submittedName>
        <fullName evidence="1">Uncharacterized protein</fullName>
    </submittedName>
</protein>
<organism evidence="1">
    <name type="scientific">Pararge aegeria</name>
    <name type="common">speckled wood butterfly</name>
    <dbReference type="NCBI Taxonomy" id="116150"/>
    <lineage>
        <taxon>Eukaryota</taxon>
        <taxon>Metazoa</taxon>
        <taxon>Ecdysozoa</taxon>
        <taxon>Arthropoda</taxon>
        <taxon>Hexapoda</taxon>
        <taxon>Insecta</taxon>
        <taxon>Pterygota</taxon>
        <taxon>Neoptera</taxon>
        <taxon>Endopterygota</taxon>
        <taxon>Lepidoptera</taxon>
        <taxon>Glossata</taxon>
        <taxon>Ditrysia</taxon>
        <taxon>Papilionoidea</taxon>
        <taxon>Nymphalidae</taxon>
        <taxon>Satyrinae</taxon>
        <taxon>Satyrini</taxon>
        <taxon>Parargina</taxon>
        <taxon>Pararge</taxon>
    </lineage>
</organism>
<reference evidence="1" key="2">
    <citation type="submission" date="2013-05" db="EMBL/GenBank/DDBJ databases">
        <authorList>
            <person name="Carter J.-M."/>
            <person name="Baker S.C."/>
            <person name="Pink R."/>
            <person name="Carter D.R.F."/>
            <person name="Collins A."/>
            <person name="Tomlin J."/>
            <person name="Gibbs M."/>
            <person name="Breuker C.J."/>
        </authorList>
    </citation>
    <scope>NUCLEOTIDE SEQUENCE</scope>
    <source>
        <tissue evidence="1">Ovary</tissue>
    </source>
</reference>
<accession>S4NZS5</accession>
<feature type="non-terminal residue" evidence="1">
    <location>
        <position position="67"/>
    </location>
</feature>
<evidence type="ECO:0000313" key="1">
    <source>
        <dbReference type="EMBL" id="JAA82869.1"/>
    </source>
</evidence>
<reference evidence="1" key="1">
    <citation type="journal article" date="2013" name="BMC Genomics">
        <title>Unscrambling butterfly oogenesis.</title>
        <authorList>
            <person name="Carter J.M."/>
            <person name="Baker S.C."/>
            <person name="Pink R."/>
            <person name="Carter D.R."/>
            <person name="Collins A."/>
            <person name="Tomlin J."/>
            <person name="Gibbs M."/>
            <person name="Breuker C.J."/>
        </authorList>
    </citation>
    <scope>NUCLEOTIDE SEQUENCE</scope>
    <source>
        <tissue evidence="1">Ovary</tissue>
    </source>
</reference>
<proteinExistence type="predicted"/>
<sequence length="67" mass="7517">MEMVFIAQPFLFMKSSVELPTLAKVNSRHPLGTYSKHSKVIFPFDVSGFFSVVSISKSFPQTSAEFL</sequence>
<name>S4NZS5_9NEOP</name>
<dbReference type="EMBL" id="GAIX01009691">
    <property type="protein sequence ID" value="JAA82869.1"/>
    <property type="molecule type" value="Transcribed_RNA"/>
</dbReference>
<dbReference type="AlphaFoldDB" id="S4NZS5"/>